<comment type="similarity">
    <text evidence="8">Belongs to the TonB-dependent receptor family.</text>
</comment>
<dbReference type="SUPFAM" id="SSF49464">
    <property type="entry name" value="Carboxypeptidase regulatory domain-like"/>
    <property type="match status" value="1"/>
</dbReference>
<dbReference type="GO" id="GO:0044718">
    <property type="term" value="P:siderophore transmembrane transport"/>
    <property type="evidence" value="ECO:0007669"/>
    <property type="project" value="TreeGrafter"/>
</dbReference>
<gene>
    <name evidence="10" type="ORF">SAMN04488109_5663</name>
</gene>
<comment type="subcellular location">
    <subcellularLocation>
        <location evidence="1 8">Cell outer membrane</location>
        <topology evidence="1 8">Multi-pass membrane protein</topology>
    </subcellularLocation>
</comment>
<dbReference type="STRING" id="947013.SAMN04488109_5663"/>
<evidence type="ECO:0000313" key="10">
    <source>
        <dbReference type="EMBL" id="SHH86397.1"/>
    </source>
</evidence>
<sequence>MRVPFFVTDSSPWKYCLAFIMLAVQLPGFAQGPVLKGTISEHDNPMPGVTVYLEQLNIGTVSDSLGTYSISVPSGTYWTKFSFTGYKTVRVKLTLHQSQRFDVVMEEDITQLDEMVVNAQAEDHNVASVDMGVSTLTMKTLSKMPAFIGEVDIIKSMLLLPGVTTVGEGTSGINVRGGNSDQNLILLDGMPIFNPSHLMGMFSVFNPDMAKDISLYRGGVPAQFGGRASSVLDISVRSPSTKKSFQGGIGLVANRFLFETPLIKDRLSLIIGTRFSFSDYLFKVLKSSSLRNTKANFYDITGRLEYLKGNDRIYLTAYNSTDVFKLPSDSISNGNIPPATDYRWKSNTATLGWIHKFASNLSLKSALVYSKYNSVISSHEVPNDYDFKSDISYKSMKSDLSWQKNAHQAIGGVELAQYKVNPGTLIPLSDETDLSLPPLQSEQGTEMAVFGSDEVHLQRWLTMQAGLRYSYYFNTGPSTVYAYAPGKERDIKYITDTIHYSKHERIASYGGLEPRLAFNMRLGPKSSIKIGYSRLRQYLQRITNTTASLPTDRWQLSNTYVKPIISDQFSVGYFRNFYQNKYEASLEVYTKNIQNISDYKGGADLLLTPLPETVILQGKGKAYGLEFQLKKNVGRLTGWLNYTYSQTMILIESTNPNEQVNNGKWYPANYNRPHSLNLVLNYSPNKKGITYAANFTFSSGRPTTYAYNRYYMGFLQVSNFIDRNQDVIPNYHRLDLSMTIDPMRAANKRFHGSWVFSLYNVYARKNAYSIFTKTNGIHSAIISSDAYKLSIFATIIPSITYNFKF</sequence>
<evidence type="ECO:0000256" key="3">
    <source>
        <dbReference type="ARBA" id="ARBA00022452"/>
    </source>
</evidence>
<dbReference type="GO" id="GO:0009279">
    <property type="term" value="C:cell outer membrane"/>
    <property type="evidence" value="ECO:0007669"/>
    <property type="project" value="UniProtKB-SubCell"/>
</dbReference>
<dbReference type="PANTHER" id="PTHR30069">
    <property type="entry name" value="TONB-DEPENDENT OUTER MEMBRANE RECEPTOR"/>
    <property type="match status" value="1"/>
</dbReference>
<dbReference type="InterPro" id="IPR036942">
    <property type="entry name" value="Beta-barrel_TonB_sf"/>
</dbReference>
<dbReference type="InterPro" id="IPR039426">
    <property type="entry name" value="TonB-dep_rcpt-like"/>
</dbReference>
<evidence type="ECO:0000256" key="8">
    <source>
        <dbReference type="PROSITE-ProRule" id="PRU01360"/>
    </source>
</evidence>
<organism evidence="10 11">
    <name type="scientific">Chryseolinea serpens</name>
    <dbReference type="NCBI Taxonomy" id="947013"/>
    <lineage>
        <taxon>Bacteria</taxon>
        <taxon>Pseudomonadati</taxon>
        <taxon>Bacteroidota</taxon>
        <taxon>Cytophagia</taxon>
        <taxon>Cytophagales</taxon>
        <taxon>Fulvivirgaceae</taxon>
        <taxon>Chryseolinea</taxon>
    </lineage>
</organism>
<dbReference type="RefSeq" id="WP_073141440.1">
    <property type="nucleotide sequence ID" value="NZ_FQWQ01000005.1"/>
</dbReference>
<keyword evidence="7 8" id="KW-0998">Cell outer membrane</keyword>
<dbReference type="AlphaFoldDB" id="A0A1M5WG37"/>
<evidence type="ECO:0000256" key="4">
    <source>
        <dbReference type="ARBA" id="ARBA00022692"/>
    </source>
</evidence>
<dbReference type="InterPro" id="IPR012910">
    <property type="entry name" value="Plug_dom"/>
</dbReference>
<dbReference type="SUPFAM" id="SSF56935">
    <property type="entry name" value="Porins"/>
    <property type="match status" value="1"/>
</dbReference>
<dbReference type="Pfam" id="PF07715">
    <property type="entry name" value="Plug"/>
    <property type="match status" value="1"/>
</dbReference>
<dbReference type="GO" id="GO:0015344">
    <property type="term" value="F:siderophore uptake transmembrane transporter activity"/>
    <property type="evidence" value="ECO:0007669"/>
    <property type="project" value="TreeGrafter"/>
</dbReference>
<protein>
    <submittedName>
        <fullName evidence="10">Outer membrane receptor proteins, mostly Fe transport</fullName>
    </submittedName>
</protein>
<dbReference type="Gene3D" id="2.60.40.1120">
    <property type="entry name" value="Carboxypeptidase-like, regulatory domain"/>
    <property type="match status" value="1"/>
</dbReference>
<keyword evidence="3 8" id="KW-1134">Transmembrane beta strand</keyword>
<keyword evidence="11" id="KW-1185">Reference proteome</keyword>
<dbReference type="InterPro" id="IPR037066">
    <property type="entry name" value="Plug_dom_sf"/>
</dbReference>
<evidence type="ECO:0000259" key="9">
    <source>
        <dbReference type="Pfam" id="PF07715"/>
    </source>
</evidence>
<dbReference type="OrthoDB" id="9758870at2"/>
<evidence type="ECO:0000256" key="1">
    <source>
        <dbReference type="ARBA" id="ARBA00004571"/>
    </source>
</evidence>
<dbReference type="Pfam" id="PF13715">
    <property type="entry name" value="CarbopepD_reg_2"/>
    <property type="match status" value="1"/>
</dbReference>
<keyword evidence="10" id="KW-0675">Receptor</keyword>
<accession>A0A1M5WG37</accession>
<dbReference type="InterPro" id="IPR008969">
    <property type="entry name" value="CarboxyPept-like_regulatory"/>
</dbReference>
<dbReference type="Gene3D" id="2.170.130.10">
    <property type="entry name" value="TonB-dependent receptor, plug domain"/>
    <property type="match status" value="1"/>
</dbReference>
<dbReference type="PANTHER" id="PTHR30069:SF29">
    <property type="entry name" value="HEMOGLOBIN AND HEMOGLOBIN-HAPTOGLOBIN-BINDING PROTEIN 1-RELATED"/>
    <property type="match status" value="1"/>
</dbReference>
<keyword evidence="4 8" id="KW-0812">Transmembrane</keyword>
<dbReference type="Proteomes" id="UP000184212">
    <property type="component" value="Unassembled WGS sequence"/>
</dbReference>
<keyword evidence="5" id="KW-0732">Signal</keyword>
<evidence type="ECO:0000256" key="7">
    <source>
        <dbReference type="ARBA" id="ARBA00023237"/>
    </source>
</evidence>
<dbReference type="EMBL" id="FQWQ01000005">
    <property type="protein sequence ID" value="SHH86397.1"/>
    <property type="molecule type" value="Genomic_DNA"/>
</dbReference>
<evidence type="ECO:0000313" key="11">
    <source>
        <dbReference type="Proteomes" id="UP000184212"/>
    </source>
</evidence>
<keyword evidence="2 8" id="KW-0813">Transport</keyword>
<reference evidence="10 11" key="1">
    <citation type="submission" date="2016-11" db="EMBL/GenBank/DDBJ databases">
        <authorList>
            <person name="Jaros S."/>
            <person name="Januszkiewicz K."/>
            <person name="Wedrychowicz H."/>
        </authorList>
    </citation>
    <scope>NUCLEOTIDE SEQUENCE [LARGE SCALE GENOMIC DNA]</scope>
    <source>
        <strain evidence="10 11">DSM 24574</strain>
    </source>
</reference>
<feature type="domain" description="TonB-dependent receptor plug" evidence="9">
    <location>
        <begin position="150"/>
        <end position="229"/>
    </location>
</feature>
<evidence type="ECO:0000256" key="6">
    <source>
        <dbReference type="ARBA" id="ARBA00023136"/>
    </source>
</evidence>
<evidence type="ECO:0000256" key="5">
    <source>
        <dbReference type="ARBA" id="ARBA00022729"/>
    </source>
</evidence>
<dbReference type="PROSITE" id="PS52016">
    <property type="entry name" value="TONB_DEPENDENT_REC_3"/>
    <property type="match status" value="1"/>
</dbReference>
<evidence type="ECO:0000256" key="2">
    <source>
        <dbReference type="ARBA" id="ARBA00022448"/>
    </source>
</evidence>
<keyword evidence="6 8" id="KW-0472">Membrane</keyword>
<name>A0A1M5WG37_9BACT</name>
<proteinExistence type="inferred from homology"/>
<dbReference type="Gene3D" id="2.40.170.20">
    <property type="entry name" value="TonB-dependent receptor, beta-barrel domain"/>
    <property type="match status" value="1"/>
</dbReference>